<reference evidence="2 3" key="1">
    <citation type="submission" date="2019-05" db="EMBL/GenBank/DDBJ databases">
        <title>Culicoidintestinum kansasii gen. nov., sp. nov. from the gastrointestinal tract of the biting midge, Culicoides sonorensis.</title>
        <authorList>
            <person name="Neupane S."/>
            <person name="Ghosh A."/>
            <person name="Gunther S."/>
            <person name="Martin K."/>
            <person name="Zurek L."/>
        </authorList>
    </citation>
    <scope>NUCLEOTIDE SEQUENCE [LARGE SCALE GENOMIC DNA]</scope>
    <source>
        <strain evidence="2 3">CS-1</strain>
    </source>
</reference>
<dbReference type="RefSeq" id="WP_138190809.1">
    <property type="nucleotide sequence ID" value="NZ_VBWP01000004.1"/>
</dbReference>
<evidence type="ECO:0000256" key="1">
    <source>
        <dbReference type="SAM" id="Phobius"/>
    </source>
</evidence>
<keyword evidence="1" id="KW-0472">Membrane</keyword>
<dbReference type="InParanoid" id="A0A5R8QEP0"/>
<dbReference type="EMBL" id="VBWP01000004">
    <property type="protein sequence ID" value="TLG74257.1"/>
    <property type="molecule type" value="Genomic_DNA"/>
</dbReference>
<sequence length="198" mass="22255">MPDALRIILNNQLYVAIIAIALFVVGTVILILLRQKPKPQNETAFETAEFDSSAQTASIDLPELSDFEETAEFPESVVLPSDVGDVSETEPGFAKEQIIPAPIAAVNNAAAIDVRESLKDYDVYAASAAHGTKTPEYLYSFGNICRTIIQRFYHVKRWSGNELHYDQVIRRVEDVNTRIESLNKQFEPDTYNDVRNNF</sequence>
<accession>A0A5R8QEP0</accession>
<protein>
    <submittedName>
        <fullName evidence="2">Uncharacterized protein</fullName>
    </submittedName>
</protein>
<keyword evidence="1" id="KW-1133">Transmembrane helix</keyword>
<evidence type="ECO:0000313" key="3">
    <source>
        <dbReference type="Proteomes" id="UP000306912"/>
    </source>
</evidence>
<proteinExistence type="predicted"/>
<keyword evidence="1" id="KW-0812">Transmembrane</keyword>
<name>A0A5R8QEP0_9FIRM</name>
<keyword evidence="3" id="KW-1185">Reference proteome</keyword>
<dbReference type="Proteomes" id="UP000306912">
    <property type="component" value="Unassembled WGS sequence"/>
</dbReference>
<comment type="caution">
    <text evidence="2">The sequence shown here is derived from an EMBL/GenBank/DDBJ whole genome shotgun (WGS) entry which is preliminary data.</text>
</comment>
<evidence type="ECO:0000313" key="2">
    <source>
        <dbReference type="EMBL" id="TLG74257.1"/>
    </source>
</evidence>
<gene>
    <name evidence="2" type="ORF">FEZ08_06000</name>
</gene>
<organism evidence="2 3">
    <name type="scientific">Culicoidibacter larvae</name>
    <dbReference type="NCBI Taxonomy" id="2579976"/>
    <lineage>
        <taxon>Bacteria</taxon>
        <taxon>Bacillati</taxon>
        <taxon>Bacillota</taxon>
        <taxon>Culicoidibacteria</taxon>
        <taxon>Culicoidibacterales</taxon>
        <taxon>Culicoidibacteraceae</taxon>
        <taxon>Culicoidibacter</taxon>
    </lineage>
</organism>
<feature type="transmembrane region" description="Helical" evidence="1">
    <location>
        <begin position="12"/>
        <end position="33"/>
    </location>
</feature>
<dbReference type="AlphaFoldDB" id="A0A5R8QEP0"/>